<organism evidence="3 4">
    <name type="scientific">Stenomitos frigidus AS-A4</name>
    <dbReference type="NCBI Taxonomy" id="2933935"/>
    <lineage>
        <taxon>Bacteria</taxon>
        <taxon>Bacillati</taxon>
        <taxon>Cyanobacteriota</taxon>
        <taxon>Cyanophyceae</taxon>
        <taxon>Leptolyngbyales</taxon>
        <taxon>Leptolyngbyaceae</taxon>
        <taxon>Stenomitos</taxon>
    </lineage>
</organism>
<dbReference type="Gene3D" id="2.60.120.430">
    <property type="entry name" value="Galactose-binding lectin"/>
    <property type="match status" value="1"/>
</dbReference>
<comment type="similarity">
    <text evidence="1">Belongs to the CIA30 family.</text>
</comment>
<evidence type="ECO:0000259" key="2">
    <source>
        <dbReference type="Pfam" id="PF08547"/>
    </source>
</evidence>
<evidence type="ECO:0000256" key="1">
    <source>
        <dbReference type="ARBA" id="ARBA00007884"/>
    </source>
</evidence>
<keyword evidence="4" id="KW-1185">Reference proteome</keyword>
<reference evidence="3 4" key="1">
    <citation type="submission" date="2022-04" db="EMBL/GenBank/DDBJ databases">
        <title>Positive selection, recombination, and allopatry shape intraspecific diversity of widespread and dominant cyanobacteria.</title>
        <authorList>
            <person name="Wei J."/>
            <person name="Shu W."/>
            <person name="Hu C."/>
        </authorList>
    </citation>
    <scope>NUCLEOTIDE SEQUENCE [LARGE SCALE GENOMIC DNA]</scope>
    <source>
        <strain evidence="3 4">AS-A4</strain>
    </source>
</reference>
<protein>
    <submittedName>
        <fullName evidence="3">CIA30 family protein</fullName>
    </submittedName>
</protein>
<dbReference type="PANTHER" id="PTHR13194:SF19">
    <property type="entry name" value="NAD(P)-BINDING ROSSMANN-FOLD SUPERFAMILY PROTEIN"/>
    <property type="match status" value="1"/>
</dbReference>
<dbReference type="Proteomes" id="UP001476950">
    <property type="component" value="Unassembled WGS sequence"/>
</dbReference>
<name>A0ABV0KDG9_9CYAN</name>
<dbReference type="EMBL" id="JAMPLM010000001">
    <property type="protein sequence ID" value="MEP1057092.1"/>
    <property type="molecule type" value="Genomic_DNA"/>
</dbReference>
<sequence length="224" mass="25105">MSQRDRQMWDAGRFWQTLTYFETIPVVSWFQKMVFGSTPPPNLQPQADVLFDFRQSNAALNQTWGALDDVVMGGVSNSSFQLNEGAASFSGIVSTANSGGFASARTRNFEPPLNLAAYTGVALRVKGDGQRYKLLLRDEDSWDSLAYAYSFDTIAQEWVTIQIPFVQMVPVFRAKTQPTARSLNSAQIRSLQLMLSKFEYDGALNLHFTPGAFCLRVEAIEVYK</sequence>
<dbReference type="RefSeq" id="WP_190453828.1">
    <property type="nucleotide sequence ID" value="NZ_JAMPLM010000001.1"/>
</dbReference>
<dbReference type="InterPro" id="IPR039131">
    <property type="entry name" value="NDUFAF1"/>
</dbReference>
<comment type="caution">
    <text evidence="3">The sequence shown here is derived from an EMBL/GenBank/DDBJ whole genome shotgun (WGS) entry which is preliminary data.</text>
</comment>
<feature type="domain" description="NADH:ubiquinone oxidoreductase intermediate-associated protein 30" evidence="2">
    <location>
        <begin position="51"/>
        <end position="215"/>
    </location>
</feature>
<dbReference type="SUPFAM" id="SSF49785">
    <property type="entry name" value="Galactose-binding domain-like"/>
    <property type="match status" value="1"/>
</dbReference>
<evidence type="ECO:0000313" key="4">
    <source>
        <dbReference type="Proteomes" id="UP001476950"/>
    </source>
</evidence>
<dbReference type="InterPro" id="IPR013857">
    <property type="entry name" value="NADH-UbQ_OxRdtase-assoc_prot30"/>
</dbReference>
<proteinExistence type="inferred from homology"/>
<evidence type="ECO:0000313" key="3">
    <source>
        <dbReference type="EMBL" id="MEP1057092.1"/>
    </source>
</evidence>
<accession>A0ABV0KDG9</accession>
<dbReference type="PANTHER" id="PTHR13194">
    <property type="entry name" value="COMPLEX I INTERMEDIATE-ASSOCIATED PROTEIN 30"/>
    <property type="match status" value="1"/>
</dbReference>
<dbReference type="Pfam" id="PF08547">
    <property type="entry name" value="CIA30"/>
    <property type="match status" value="1"/>
</dbReference>
<gene>
    <name evidence="3" type="ORF">NDI38_01495</name>
</gene>
<dbReference type="InterPro" id="IPR008979">
    <property type="entry name" value="Galactose-bd-like_sf"/>
</dbReference>